<dbReference type="PANTHER" id="PTHR12436">
    <property type="entry name" value="80 KDA MCM3-ASSOCIATED PROTEIN"/>
    <property type="match status" value="1"/>
</dbReference>
<dbReference type="OMA" id="IFTHAYN"/>
<feature type="compositionally biased region" description="Basic and acidic residues" evidence="1">
    <location>
        <begin position="13"/>
        <end position="22"/>
    </location>
</feature>
<gene>
    <name evidence="3" type="ORF">SPOG_03569</name>
</gene>
<dbReference type="GO" id="GO:0006406">
    <property type="term" value="P:mRNA export from nucleus"/>
    <property type="evidence" value="ECO:0007669"/>
    <property type="project" value="TreeGrafter"/>
</dbReference>
<keyword evidence="4" id="KW-1185">Reference proteome</keyword>
<dbReference type="eggNOG" id="KOG1860">
    <property type="taxonomic scope" value="Eukaryota"/>
</dbReference>
<proteinExistence type="predicted"/>
<evidence type="ECO:0000313" key="4">
    <source>
        <dbReference type="Proteomes" id="UP000015464"/>
    </source>
</evidence>
<dbReference type="PANTHER" id="PTHR12436:SF3">
    <property type="entry name" value="GERMINAL-CENTER ASSOCIATED NUCLEAR PROTEIN"/>
    <property type="match status" value="1"/>
</dbReference>
<dbReference type="Proteomes" id="UP000015464">
    <property type="component" value="Unassembled WGS sequence"/>
</dbReference>
<feature type="compositionally biased region" description="Basic residues" evidence="1">
    <location>
        <begin position="1"/>
        <end position="11"/>
    </location>
</feature>
<dbReference type="RefSeq" id="XP_013025438.1">
    <property type="nucleotide sequence ID" value="XM_013169984.1"/>
</dbReference>
<feature type="domain" description="SAC3/GANP/THP3 conserved" evidence="2">
    <location>
        <begin position="74"/>
        <end position="381"/>
    </location>
</feature>
<dbReference type="STRING" id="653667.S9VVH2"/>
<sequence>MISTKKAKSRPKPPMDRSDSVKRRAARSARFSSGTDLKFQALQKKRIKEQEVFEARQSKHWKESTILVGTCTQMCPEFEVAERTIQKSIHPYERHPETQQPNPNFTVKAYHRPAAGKGPILPSDVRPPAILKKTTEYLFREILGKHHLPEAHAFVRDRTRAVRQDFSVQSSFTDESIHCHELIARFHIVSLHELKDQPAFSCQQEIEQLSKVLYTLGQLYDYNWLKNRVSLHEPEFRAYMVLLSLGDPAISMETLTWSAEILEKPIVRTALTLHSYAQRNNHTEQKSKNIDLSLISSINTEGAPNFYTRFFKVTKSFKTTFLMACIIDLFLPSIRTGALKAMKKSYLSAHANIPFTDLSRILSVPYDEDLIKICKSHGLQIAFKGEQPVSVALNKRILIHDPLPMDNQFSYIANTKHPRIPISNIICVATDNVKLQRRHSKKYKRSALLNTGPS</sequence>
<evidence type="ECO:0000256" key="1">
    <source>
        <dbReference type="SAM" id="MobiDB-lite"/>
    </source>
</evidence>
<dbReference type="Pfam" id="PF03399">
    <property type="entry name" value="SAC3_GANP"/>
    <property type="match status" value="1"/>
</dbReference>
<dbReference type="GeneID" id="25037886"/>
<dbReference type="InterPro" id="IPR045107">
    <property type="entry name" value="SAC3/GANP/THP3"/>
</dbReference>
<dbReference type="GO" id="GO:0005737">
    <property type="term" value="C:cytoplasm"/>
    <property type="evidence" value="ECO:0007669"/>
    <property type="project" value="TreeGrafter"/>
</dbReference>
<protein>
    <submittedName>
        <fullName evidence="3">Nuclear export factor</fullName>
    </submittedName>
</protein>
<dbReference type="OrthoDB" id="264795at2759"/>
<evidence type="ECO:0000259" key="2">
    <source>
        <dbReference type="Pfam" id="PF03399"/>
    </source>
</evidence>
<feature type="region of interest" description="Disordered" evidence="1">
    <location>
        <begin position="1"/>
        <end position="33"/>
    </location>
</feature>
<accession>S9VVH2</accession>
<evidence type="ECO:0000313" key="3">
    <source>
        <dbReference type="EMBL" id="EPY50100.1"/>
    </source>
</evidence>
<dbReference type="AlphaFoldDB" id="S9VVH2"/>
<organism evidence="3 4">
    <name type="scientific">Schizosaccharomyces cryophilus (strain OY26 / ATCC MYA-4695 / CBS 11777 / NBRC 106824 / NRRL Y48691)</name>
    <name type="common">Fission yeast</name>
    <dbReference type="NCBI Taxonomy" id="653667"/>
    <lineage>
        <taxon>Eukaryota</taxon>
        <taxon>Fungi</taxon>
        <taxon>Dikarya</taxon>
        <taxon>Ascomycota</taxon>
        <taxon>Taphrinomycotina</taxon>
        <taxon>Schizosaccharomycetes</taxon>
        <taxon>Schizosaccharomycetales</taxon>
        <taxon>Schizosaccharomycetaceae</taxon>
        <taxon>Schizosaccharomyces</taxon>
    </lineage>
</organism>
<dbReference type="GO" id="GO:0070390">
    <property type="term" value="C:transcription export complex 2"/>
    <property type="evidence" value="ECO:0007669"/>
    <property type="project" value="TreeGrafter"/>
</dbReference>
<dbReference type="Gene3D" id="1.25.40.990">
    <property type="match status" value="1"/>
</dbReference>
<reference evidence="3 4" key="1">
    <citation type="journal article" date="2011" name="Science">
        <title>Comparative functional genomics of the fission yeasts.</title>
        <authorList>
            <person name="Rhind N."/>
            <person name="Chen Z."/>
            <person name="Yassour M."/>
            <person name="Thompson D.A."/>
            <person name="Haas B.J."/>
            <person name="Habib N."/>
            <person name="Wapinski I."/>
            <person name="Roy S."/>
            <person name="Lin M.F."/>
            <person name="Heiman D.I."/>
            <person name="Young S.K."/>
            <person name="Furuya K."/>
            <person name="Guo Y."/>
            <person name="Pidoux A."/>
            <person name="Chen H.M."/>
            <person name="Robbertse B."/>
            <person name="Goldberg J.M."/>
            <person name="Aoki K."/>
            <person name="Bayne E.H."/>
            <person name="Berlin A.M."/>
            <person name="Desjardins C.A."/>
            <person name="Dobbs E."/>
            <person name="Dukaj L."/>
            <person name="Fan L."/>
            <person name="FitzGerald M.G."/>
            <person name="French C."/>
            <person name="Gujja S."/>
            <person name="Hansen K."/>
            <person name="Keifenheim D."/>
            <person name="Levin J.Z."/>
            <person name="Mosher R.A."/>
            <person name="Mueller C.A."/>
            <person name="Pfiffner J."/>
            <person name="Priest M."/>
            <person name="Russ C."/>
            <person name="Smialowska A."/>
            <person name="Swoboda P."/>
            <person name="Sykes S.M."/>
            <person name="Vaughn M."/>
            <person name="Vengrova S."/>
            <person name="Yoder R."/>
            <person name="Zeng Q."/>
            <person name="Allshire R."/>
            <person name="Baulcombe D."/>
            <person name="Birren B.W."/>
            <person name="Brown W."/>
            <person name="Ekwall K."/>
            <person name="Kellis M."/>
            <person name="Leatherwood J."/>
            <person name="Levin H."/>
            <person name="Margalit H."/>
            <person name="Martienssen R."/>
            <person name="Nieduszynski C.A."/>
            <person name="Spatafora J.W."/>
            <person name="Friedman N."/>
            <person name="Dalgaard J.Z."/>
            <person name="Baumann P."/>
            <person name="Niki H."/>
            <person name="Regev A."/>
            <person name="Nusbaum C."/>
        </authorList>
    </citation>
    <scope>NUCLEOTIDE SEQUENCE [LARGE SCALE GENOMIC DNA]</scope>
    <source>
        <strain evidence="4">OY26 / ATCC MYA-4695 / CBS 11777 / NBRC 106824 / NRRL Y48691</strain>
    </source>
</reference>
<name>S9VVH2_SCHCR</name>
<dbReference type="InterPro" id="IPR005062">
    <property type="entry name" value="SAC3/GANP/THP3_conserved"/>
</dbReference>
<dbReference type="EMBL" id="KE546994">
    <property type="protein sequence ID" value="EPY50100.1"/>
    <property type="molecule type" value="Genomic_DNA"/>
</dbReference>
<dbReference type="HOGENOM" id="CLU_047746_2_1_1"/>